<evidence type="ECO:0000256" key="2">
    <source>
        <dbReference type="ARBA" id="ARBA00022475"/>
    </source>
</evidence>
<dbReference type="PANTHER" id="PTHR23513">
    <property type="entry name" value="INTEGRAL MEMBRANE EFFLUX PROTEIN-RELATED"/>
    <property type="match status" value="1"/>
</dbReference>
<feature type="transmembrane region" description="Helical" evidence="6">
    <location>
        <begin position="383"/>
        <end position="400"/>
    </location>
</feature>
<feature type="transmembrane region" description="Helical" evidence="6">
    <location>
        <begin position="315"/>
        <end position="337"/>
    </location>
</feature>
<evidence type="ECO:0000256" key="1">
    <source>
        <dbReference type="ARBA" id="ARBA00004651"/>
    </source>
</evidence>
<accession>A0ABP9ST58</accession>
<dbReference type="PROSITE" id="PS50850">
    <property type="entry name" value="MFS"/>
    <property type="match status" value="1"/>
</dbReference>
<evidence type="ECO:0000313" key="9">
    <source>
        <dbReference type="Proteomes" id="UP001501570"/>
    </source>
</evidence>
<feature type="transmembrane region" description="Helical" evidence="6">
    <location>
        <begin position="291"/>
        <end position="309"/>
    </location>
</feature>
<dbReference type="EMBL" id="BAABJQ010000045">
    <property type="protein sequence ID" value="GAA5200682.1"/>
    <property type="molecule type" value="Genomic_DNA"/>
</dbReference>
<keyword evidence="5 6" id="KW-0472">Membrane</keyword>
<reference evidence="9" key="1">
    <citation type="journal article" date="2019" name="Int. J. Syst. Evol. Microbiol.">
        <title>The Global Catalogue of Microorganisms (GCM) 10K type strain sequencing project: providing services to taxonomists for standard genome sequencing and annotation.</title>
        <authorList>
            <consortium name="The Broad Institute Genomics Platform"/>
            <consortium name="The Broad Institute Genome Sequencing Center for Infectious Disease"/>
            <person name="Wu L."/>
            <person name="Ma J."/>
        </authorList>
    </citation>
    <scope>NUCLEOTIDE SEQUENCE [LARGE SCALE GENOMIC DNA]</scope>
    <source>
        <strain evidence="9">JCM 18304</strain>
    </source>
</reference>
<evidence type="ECO:0000256" key="6">
    <source>
        <dbReference type="SAM" id="Phobius"/>
    </source>
</evidence>
<keyword evidence="4 6" id="KW-1133">Transmembrane helix</keyword>
<feature type="transmembrane region" description="Helical" evidence="6">
    <location>
        <begin position="165"/>
        <end position="186"/>
    </location>
</feature>
<keyword evidence="3 6" id="KW-0812">Transmembrane</keyword>
<evidence type="ECO:0000256" key="5">
    <source>
        <dbReference type="ARBA" id="ARBA00023136"/>
    </source>
</evidence>
<organism evidence="8 9">
    <name type="scientific">Rugosimonospora acidiphila</name>
    <dbReference type="NCBI Taxonomy" id="556531"/>
    <lineage>
        <taxon>Bacteria</taxon>
        <taxon>Bacillati</taxon>
        <taxon>Actinomycetota</taxon>
        <taxon>Actinomycetes</taxon>
        <taxon>Micromonosporales</taxon>
        <taxon>Micromonosporaceae</taxon>
        <taxon>Rugosimonospora</taxon>
    </lineage>
</organism>
<feature type="transmembrane region" description="Helical" evidence="6">
    <location>
        <begin position="358"/>
        <end position="377"/>
    </location>
</feature>
<evidence type="ECO:0000259" key="7">
    <source>
        <dbReference type="PROSITE" id="PS50850"/>
    </source>
</evidence>
<feature type="transmembrane region" description="Helical" evidence="6">
    <location>
        <begin position="46"/>
        <end position="68"/>
    </location>
</feature>
<dbReference type="InterPro" id="IPR011701">
    <property type="entry name" value="MFS"/>
</dbReference>
<dbReference type="InterPro" id="IPR020846">
    <property type="entry name" value="MFS_dom"/>
</dbReference>
<evidence type="ECO:0000313" key="8">
    <source>
        <dbReference type="EMBL" id="GAA5200682.1"/>
    </source>
</evidence>
<comment type="caution">
    <text evidence="8">The sequence shown here is derived from an EMBL/GenBank/DDBJ whole genome shotgun (WGS) entry which is preliminary data.</text>
</comment>
<name>A0ABP9ST58_9ACTN</name>
<comment type="subcellular location">
    <subcellularLocation>
        <location evidence="1">Cell membrane</location>
        <topology evidence="1">Multi-pass membrane protein</topology>
    </subcellularLocation>
</comment>
<evidence type="ECO:0000256" key="4">
    <source>
        <dbReference type="ARBA" id="ARBA00022989"/>
    </source>
</evidence>
<dbReference type="Gene3D" id="1.20.1250.20">
    <property type="entry name" value="MFS general substrate transporter like domains"/>
    <property type="match status" value="1"/>
</dbReference>
<dbReference type="RefSeq" id="WP_345638625.1">
    <property type="nucleotide sequence ID" value="NZ_BAABJQ010000045.1"/>
</dbReference>
<dbReference type="SUPFAM" id="SSF103473">
    <property type="entry name" value="MFS general substrate transporter"/>
    <property type="match status" value="1"/>
</dbReference>
<proteinExistence type="predicted"/>
<keyword evidence="9" id="KW-1185">Reference proteome</keyword>
<feature type="domain" description="Major facilitator superfamily (MFS) profile" evidence="7">
    <location>
        <begin position="224"/>
        <end position="418"/>
    </location>
</feature>
<feature type="transmembrane region" description="Helical" evidence="6">
    <location>
        <begin position="227"/>
        <end position="250"/>
    </location>
</feature>
<dbReference type="PANTHER" id="PTHR23513:SF6">
    <property type="entry name" value="MAJOR FACILITATOR SUPERFAMILY ASSOCIATED DOMAIN-CONTAINING PROTEIN"/>
    <property type="match status" value="1"/>
</dbReference>
<dbReference type="Pfam" id="PF07690">
    <property type="entry name" value="MFS_1"/>
    <property type="match status" value="1"/>
</dbReference>
<feature type="transmembrane region" description="Helical" evidence="6">
    <location>
        <begin position="12"/>
        <end position="40"/>
    </location>
</feature>
<gene>
    <name evidence="8" type="ORF">GCM10023322_79050</name>
</gene>
<dbReference type="CDD" id="cd06173">
    <property type="entry name" value="MFS_MefA_like"/>
    <property type="match status" value="1"/>
</dbReference>
<protein>
    <submittedName>
        <fullName evidence="8">MFS transporter</fullName>
    </submittedName>
</protein>
<sequence>MVSALWQRGFRLLWSAQTVSELGSAVTLVAFPLVAIGVLHASNFEVGVITASSNAAWLLVGLPAGVWVDRWPRRPVMIVTDLGRAVLMASIPLAWGLGVLSVAQLITVALLGGVLTVFFNVANTAFLPAVVGTDRLADGNSALQASFAAAGIAGPSLGGGLVQLLGAPGAVIADAASFMVSALCVLRIRTTEPRSPVPADSLPVRRRLSAEVGEGVRYVLGNPLTRVIVSGVTLANFVIGGFDAVVFVFLARQLGLRAAVVGLLFAIGGVGALGGSILAGTLARRFGGGRLLWMSSAVEAAGSLLIPLTTPGWGLAWFVVGMLVLSAAGAAFNVYAITAVQRDTQARLLGRVFASTRLFTRGGIALGGLVGGALASVASPRTALAILMALTVLPPLWMRFSPVGRYNSVRNELSEADH</sequence>
<feature type="transmembrane region" description="Helical" evidence="6">
    <location>
        <begin position="93"/>
        <end position="119"/>
    </location>
</feature>
<dbReference type="InterPro" id="IPR036259">
    <property type="entry name" value="MFS_trans_sf"/>
</dbReference>
<feature type="transmembrane region" description="Helical" evidence="6">
    <location>
        <begin position="256"/>
        <end position="279"/>
    </location>
</feature>
<dbReference type="Proteomes" id="UP001501570">
    <property type="component" value="Unassembled WGS sequence"/>
</dbReference>
<keyword evidence="2" id="KW-1003">Cell membrane</keyword>
<evidence type="ECO:0000256" key="3">
    <source>
        <dbReference type="ARBA" id="ARBA00022692"/>
    </source>
</evidence>